<feature type="transmembrane region" description="Helical" evidence="5">
    <location>
        <begin position="114"/>
        <end position="131"/>
    </location>
</feature>
<protein>
    <submittedName>
        <fullName evidence="6">DoxX-like family protein</fullName>
    </submittedName>
</protein>
<dbReference type="InterPro" id="IPR032808">
    <property type="entry name" value="DoxX"/>
</dbReference>
<feature type="transmembrane region" description="Helical" evidence="5">
    <location>
        <begin position="89"/>
        <end position="108"/>
    </location>
</feature>
<evidence type="ECO:0000256" key="5">
    <source>
        <dbReference type="SAM" id="Phobius"/>
    </source>
</evidence>
<dbReference type="Proteomes" id="UP000199302">
    <property type="component" value="Unassembled WGS sequence"/>
</dbReference>
<dbReference type="EMBL" id="FOYI01000001">
    <property type="protein sequence ID" value="SFQ98182.1"/>
    <property type="molecule type" value="Genomic_DNA"/>
</dbReference>
<dbReference type="OrthoDB" id="3385086at2"/>
<evidence type="ECO:0000313" key="6">
    <source>
        <dbReference type="EMBL" id="SFQ98182.1"/>
    </source>
</evidence>
<evidence type="ECO:0000256" key="1">
    <source>
        <dbReference type="ARBA" id="ARBA00004141"/>
    </source>
</evidence>
<dbReference type="GO" id="GO:0016020">
    <property type="term" value="C:membrane"/>
    <property type="evidence" value="ECO:0007669"/>
    <property type="project" value="UniProtKB-SubCell"/>
</dbReference>
<keyword evidence="4 5" id="KW-0472">Membrane</keyword>
<accession>A0A1I6CYG5</accession>
<reference evidence="6 7" key="1">
    <citation type="submission" date="2016-10" db="EMBL/GenBank/DDBJ databases">
        <authorList>
            <person name="de Groot N.N."/>
        </authorList>
    </citation>
    <scope>NUCLEOTIDE SEQUENCE [LARGE SCALE GENOMIC DNA]</scope>
    <source>
        <strain evidence="7">KMM 9023,NRIC 0796,JCM 17311,KCTC 23692</strain>
    </source>
</reference>
<evidence type="ECO:0000313" key="7">
    <source>
        <dbReference type="Proteomes" id="UP000199302"/>
    </source>
</evidence>
<evidence type="ECO:0000256" key="3">
    <source>
        <dbReference type="ARBA" id="ARBA00022989"/>
    </source>
</evidence>
<organism evidence="6 7">
    <name type="scientific">Poseidonocella sedimentorum</name>
    <dbReference type="NCBI Taxonomy" id="871652"/>
    <lineage>
        <taxon>Bacteria</taxon>
        <taxon>Pseudomonadati</taxon>
        <taxon>Pseudomonadota</taxon>
        <taxon>Alphaproteobacteria</taxon>
        <taxon>Rhodobacterales</taxon>
        <taxon>Roseobacteraceae</taxon>
        <taxon>Poseidonocella</taxon>
    </lineage>
</organism>
<dbReference type="RefSeq" id="WP_092076378.1">
    <property type="nucleotide sequence ID" value="NZ_FOYI01000001.1"/>
</dbReference>
<comment type="subcellular location">
    <subcellularLocation>
        <location evidence="1">Membrane</location>
        <topology evidence="1">Multi-pass membrane protein</topology>
    </subcellularLocation>
</comment>
<dbReference type="STRING" id="871652.SAMN04515673_101576"/>
<feature type="transmembrane region" description="Helical" evidence="5">
    <location>
        <begin position="17"/>
        <end position="36"/>
    </location>
</feature>
<sequence>MTTLDTNPVQTNKGWTIGLWIAQALLAAMFLMAGATKLTSGSADLVAMGMGWAENAPFLLIKFIGLAEVAGALGLILPAATRIMPGLTTLAAAGLAVIMVLASGLHIIRGEFEVLPINAILFALAAFVVWGRTKKAAIAPRA</sequence>
<name>A0A1I6CYG5_9RHOB</name>
<feature type="transmembrane region" description="Helical" evidence="5">
    <location>
        <begin position="56"/>
        <end position="77"/>
    </location>
</feature>
<keyword evidence="3 5" id="KW-1133">Transmembrane helix</keyword>
<keyword evidence="7" id="KW-1185">Reference proteome</keyword>
<keyword evidence="2 5" id="KW-0812">Transmembrane</keyword>
<evidence type="ECO:0000256" key="4">
    <source>
        <dbReference type="ARBA" id="ARBA00023136"/>
    </source>
</evidence>
<dbReference type="AlphaFoldDB" id="A0A1I6CYG5"/>
<evidence type="ECO:0000256" key="2">
    <source>
        <dbReference type="ARBA" id="ARBA00022692"/>
    </source>
</evidence>
<dbReference type="Pfam" id="PF13564">
    <property type="entry name" value="DoxX_2"/>
    <property type="match status" value="1"/>
</dbReference>
<proteinExistence type="predicted"/>
<gene>
    <name evidence="6" type="ORF">SAMN04515673_101576</name>
</gene>